<dbReference type="EC" id="4.1.1.35" evidence="5"/>
<dbReference type="PANTHER" id="PTHR43078:SF6">
    <property type="entry name" value="UDP-GLUCURONIC ACID DECARBOXYLASE 1"/>
    <property type="match status" value="1"/>
</dbReference>
<dbReference type="EMBL" id="JASPKZ010007674">
    <property type="protein sequence ID" value="KAJ9583091.1"/>
    <property type="molecule type" value="Genomic_DNA"/>
</dbReference>
<dbReference type="GO" id="GO:0048040">
    <property type="term" value="F:UDP-glucuronate decarboxylase activity"/>
    <property type="evidence" value="ECO:0007669"/>
    <property type="project" value="UniProtKB-EC"/>
</dbReference>
<dbReference type="Proteomes" id="UP001233999">
    <property type="component" value="Unassembled WGS sequence"/>
</dbReference>
<keyword evidence="9" id="KW-0735">Signal-anchor</keyword>
<evidence type="ECO:0000256" key="14">
    <source>
        <dbReference type="ARBA" id="ARBA00023180"/>
    </source>
</evidence>
<dbReference type="SUPFAM" id="SSF51735">
    <property type="entry name" value="NAD(P)-binding Rossmann-fold domains"/>
    <property type="match status" value="1"/>
</dbReference>
<dbReference type="InterPro" id="IPR016040">
    <property type="entry name" value="NAD(P)-bd_dom"/>
</dbReference>
<reference evidence="21" key="1">
    <citation type="journal article" date="2023" name="IScience">
        <title>Live-bearing cockroach genome reveals convergent evolutionary mechanisms linked to viviparity in insects and beyond.</title>
        <authorList>
            <person name="Fouks B."/>
            <person name="Harrison M.C."/>
            <person name="Mikhailova A.A."/>
            <person name="Marchal E."/>
            <person name="English S."/>
            <person name="Carruthers M."/>
            <person name="Jennings E.C."/>
            <person name="Chiamaka E.L."/>
            <person name="Frigard R.A."/>
            <person name="Pippel M."/>
            <person name="Attardo G.M."/>
            <person name="Benoit J.B."/>
            <person name="Bornberg-Bauer E."/>
            <person name="Tobe S.S."/>
        </authorList>
    </citation>
    <scope>NUCLEOTIDE SEQUENCE</scope>
    <source>
        <strain evidence="21">Stay&amp;Tobe</strain>
    </source>
</reference>
<evidence type="ECO:0000256" key="13">
    <source>
        <dbReference type="ARBA" id="ARBA00023136"/>
    </source>
</evidence>
<evidence type="ECO:0000256" key="3">
    <source>
        <dbReference type="ARBA" id="ARBA00005100"/>
    </source>
</evidence>
<keyword evidence="22" id="KW-1185">Reference proteome</keyword>
<dbReference type="Gene3D" id="3.40.50.720">
    <property type="entry name" value="NAD(P)-binding Rossmann-like Domain"/>
    <property type="match status" value="2"/>
</dbReference>
<dbReference type="GO" id="GO:0032580">
    <property type="term" value="C:Golgi cisterna membrane"/>
    <property type="evidence" value="ECO:0007669"/>
    <property type="project" value="UniProtKB-SubCell"/>
</dbReference>
<evidence type="ECO:0000256" key="7">
    <source>
        <dbReference type="ARBA" id="ARBA00022692"/>
    </source>
</evidence>
<evidence type="ECO:0000256" key="2">
    <source>
        <dbReference type="ARBA" id="ARBA00004447"/>
    </source>
</evidence>
<dbReference type="FunFam" id="3.40.50.720:FF:000065">
    <property type="entry name" value="UDP-glucuronic acid decarboxylase 1"/>
    <property type="match status" value="1"/>
</dbReference>
<organism evidence="21 22">
    <name type="scientific">Diploptera punctata</name>
    <name type="common">Pacific beetle cockroach</name>
    <dbReference type="NCBI Taxonomy" id="6984"/>
    <lineage>
        <taxon>Eukaryota</taxon>
        <taxon>Metazoa</taxon>
        <taxon>Ecdysozoa</taxon>
        <taxon>Arthropoda</taxon>
        <taxon>Hexapoda</taxon>
        <taxon>Insecta</taxon>
        <taxon>Pterygota</taxon>
        <taxon>Neoptera</taxon>
        <taxon>Polyneoptera</taxon>
        <taxon>Dictyoptera</taxon>
        <taxon>Blattodea</taxon>
        <taxon>Blaberoidea</taxon>
        <taxon>Blaberidae</taxon>
        <taxon>Diplopterinae</taxon>
        <taxon>Diploptera</taxon>
    </lineage>
</organism>
<sequence>AQAACFLSQCDENEFNEADKTETEPKKRRTEQKMQLSSSKRMEPKLIQASAAPQNIEDKEASQTMVQTMREKPPKIPGKSYLMGQSTHQYPAAEIKLVNAADMKYYEIQDLQEAQKKIKELEKKIKDLEKRIPQRYPDVKYLNYRSRKRILITGGAGFVGSHLVDRLMVDGHEVIVADNFFTGRKQNVEHWIGHENFELIHHDIVNPLYIEVDEIYHLASPASPPHYMYNPVKTIKTNTVGTINMLGLAKRVGARVLIASTSEVYGDPEVHPQPESYWGHVNPIGTNYGLNRCFIRHCGFMPVPADLQGCFSGSEKHPLSFKCHGTSTTAGLETCYDEGKRVAETLSYAYAKQEKVDVRVARIFNTFGPRMHMNDGRVVSNFILQALKNEPITIYGHGKQTRSFQYVSDLVDGLIALMASNYTLPINLGNPIEHTIEEFASMIKQLVGKSSTIKQVAAVEDDPQRRKPDISRAKKYLGWEPKVSE</sequence>
<keyword evidence="14" id="KW-0325">Glycoprotein</keyword>
<keyword evidence="11" id="KW-0520">NAD</keyword>
<dbReference type="GO" id="GO:0042732">
    <property type="term" value="P:D-xylose metabolic process"/>
    <property type="evidence" value="ECO:0007669"/>
    <property type="project" value="InterPro"/>
</dbReference>
<evidence type="ECO:0000313" key="21">
    <source>
        <dbReference type="EMBL" id="KAJ9583091.1"/>
    </source>
</evidence>
<evidence type="ECO:0000256" key="16">
    <source>
        <dbReference type="ARBA" id="ARBA00031585"/>
    </source>
</evidence>
<evidence type="ECO:0000256" key="8">
    <source>
        <dbReference type="ARBA" id="ARBA00022793"/>
    </source>
</evidence>
<dbReference type="GO" id="GO:0070403">
    <property type="term" value="F:NAD+ binding"/>
    <property type="evidence" value="ECO:0007669"/>
    <property type="project" value="InterPro"/>
</dbReference>
<feature type="region of interest" description="Disordered" evidence="18">
    <location>
        <begin position="15"/>
        <end position="61"/>
    </location>
</feature>
<comment type="caution">
    <text evidence="21">The sequence shown here is derived from an EMBL/GenBank/DDBJ whole genome shotgun (WGS) entry which is preliminary data.</text>
</comment>
<reference evidence="21" key="2">
    <citation type="submission" date="2023-05" db="EMBL/GenBank/DDBJ databases">
        <authorList>
            <person name="Fouks B."/>
        </authorList>
    </citation>
    <scope>NUCLEOTIDE SEQUENCE</scope>
    <source>
        <strain evidence="21">Stay&amp;Tobe</strain>
        <tissue evidence="21">Testes</tissue>
    </source>
</reference>
<evidence type="ECO:0000256" key="9">
    <source>
        <dbReference type="ARBA" id="ARBA00022968"/>
    </source>
</evidence>
<feature type="non-terminal residue" evidence="21">
    <location>
        <position position="1"/>
    </location>
</feature>
<protein>
    <recommendedName>
        <fullName evidence="6">UDP-glucuronic acid decarboxylase 1</fullName>
        <ecNumber evidence="5">4.1.1.35</ecNumber>
    </recommendedName>
    <alternativeName>
        <fullName evidence="16">UDP-glucuronate decarboxylase 1</fullName>
    </alternativeName>
</protein>
<accession>A0AAD8EAQ7</accession>
<evidence type="ECO:0000256" key="15">
    <source>
        <dbReference type="ARBA" id="ARBA00023239"/>
    </source>
</evidence>
<evidence type="ECO:0000256" key="18">
    <source>
        <dbReference type="SAM" id="MobiDB-lite"/>
    </source>
</evidence>
<dbReference type="AlphaFoldDB" id="A0AAD8EAQ7"/>
<evidence type="ECO:0000256" key="11">
    <source>
        <dbReference type="ARBA" id="ARBA00023027"/>
    </source>
</evidence>
<evidence type="ECO:0000259" key="19">
    <source>
        <dbReference type="Pfam" id="PF01370"/>
    </source>
</evidence>
<evidence type="ECO:0000313" key="22">
    <source>
        <dbReference type="Proteomes" id="UP001233999"/>
    </source>
</evidence>
<gene>
    <name evidence="21" type="ORF">L9F63_022559</name>
</gene>
<name>A0AAD8EAQ7_DIPPU</name>
<proteinExistence type="inferred from homology"/>
<comment type="cofactor">
    <cofactor evidence="1">
        <name>NAD(+)</name>
        <dbReference type="ChEBI" id="CHEBI:57540"/>
    </cofactor>
</comment>
<evidence type="ECO:0000256" key="1">
    <source>
        <dbReference type="ARBA" id="ARBA00001911"/>
    </source>
</evidence>
<evidence type="ECO:0000256" key="4">
    <source>
        <dbReference type="ARBA" id="ARBA00007505"/>
    </source>
</evidence>
<keyword evidence="10" id="KW-1133">Transmembrane helix</keyword>
<feature type="domain" description="NAD(P)-binding" evidence="20">
    <location>
        <begin position="151"/>
        <end position="276"/>
    </location>
</feature>
<keyword evidence="15" id="KW-0456">Lyase</keyword>
<keyword evidence="13" id="KW-0472">Membrane</keyword>
<dbReference type="PANTHER" id="PTHR43078">
    <property type="entry name" value="UDP-GLUCURONIC ACID DECARBOXYLASE-RELATED"/>
    <property type="match status" value="1"/>
</dbReference>
<dbReference type="InterPro" id="IPR001509">
    <property type="entry name" value="Epimerase_deHydtase"/>
</dbReference>
<dbReference type="Pfam" id="PF16363">
    <property type="entry name" value="GDP_Man_Dehyd"/>
    <property type="match status" value="1"/>
</dbReference>
<comment type="similarity">
    <text evidence="4">Belongs to the NAD(P)-dependent epimerase/dehydratase family. UDP-glucuronic acid decarboxylase subfamily.</text>
</comment>
<keyword evidence="12" id="KW-0333">Golgi apparatus</keyword>
<keyword evidence="8" id="KW-0210">Decarboxylase</keyword>
<comment type="subcellular location">
    <subcellularLocation>
        <location evidence="2">Golgi apparatus</location>
        <location evidence="2">Golgi stack membrane</location>
        <topology evidence="2">Single-pass type II membrane protein</topology>
    </subcellularLocation>
</comment>
<comment type="pathway">
    <text evidence="3">Nucleotide-sugar biosynthesis; UDP-alpha-D-xylose biosynthesis; UDP-alpha-D-xylose from UDP-alpha-D-glucuronate: step 1/1.</text>
</comment>
<evidence type="ECO:0000256" key="10">
    <source>
        <dbReference type="ARBA" id="ARBA00022989"/>
    </source>
</evidence>
<dbReference type="InterPro" id="IPR044516">
    <property type="entry name" value="UXS-like"/>
</dbReference>
<feature type="domain" description="NAD-dependent epimerase/dehydratase" evidence="19">
    <location>
        <begin position="331"/>
        <end position="420"/>
    </location>
</feature>
<dbReference type="Pfam" id="PF01370">
    <property type="entry name" value="Epimerase"/>
    <property type="match status" value="1"/>
</dbReference>
<feature type="non-terminal residue" evidence="21">
    <location>
        <position position="485"/>
    </location>
</feature>
<evidence type="ECO:0000256" key="12">
    <source>
        <dbReference type="ARBA" id="ARBA00023034"/>
    </source>
</evidence>
<evidence type="ECO:0000259" key="20">
    <source>
        <dbReference type="Pfam" id="PF16363"/>
    </source>
</evidence>
<dbReference type="CDD" id="cd05230">
    <property type="entry name" value="UGD_SDR_e"/>
    <property type="match status" value="1"/>
</dbReference>
<evidence type="ECO:0000256" key="17">
    <source>
        <dbReference type="ARBA" id="ARBA00049410"/>
    </source>
</evidence>
<keyword evidence="7" id="KW-0812">Transmembrane</keyword>
<dbReference type="InterPro" id="IPR036291">
    <property type="entry name" value="NAD(P)-bd_dom_sf"/>
</dbReference>
<evidence type="ECO:0000256" key="6">
    <source>
        <dbReference type="ARBA" id="ARBA00018816"/>
    </source>
</evidence>
<evidence type="ECO:0000256" key="5">
    <source>
        <dbReference type="ARBA" id="ARBA00012290"/>
    </source>
</evidence>
<comment type="catalytic activity">
    <reaction evidence="17">
        <text>UDP-alpha-D-glucuronate + H(+) = UDP-alpha-D-xylose + CO2</text>
        <dbReference type="Rhea" id="RHEA:23916"/>
        <dbReference type="ChEBI" id="CHEBI:15378"/>
        <dbReference type="ChEBI" id="CHEBI:16526"/>
        <dbReference type="ChEBI" id="CHEBI:57632"/>
        <dbReference type="ChEBI" id="CHEBI:58052"/>
        <dbReference type="EC" id="4.1.1.35"/>
    </reaction>
    <physiologicalReaction direction="left-to-right" evidence="17">
        <dbReference type="Rhea" id="RHEA:23917"/>
    </physiologicalReaction>
</comment>